<evidence type="ECO:0000313" key="2">
    <source>
        <dbReference type="Proteomes" id="UP000270094"/>
    </source>
</evidence>
<protein>
    <submittedName>
        <fullName evidence="1">Uncharacterized protein</fullName>
    </submittedName>
</protein>
<reference evidence="1 2" key="1">
    <citation type="submission" date="2018-11" db="EMBL/GenBank/DDBJ databases">
        <authorList>
            <consortium name="Pathogen Informatics"/>
        </authorList>
    </citation>
    <scope>NUCLEOTIDE SEQUENCE [LARGE SCALE GENOMIC DNA]</scope>
</reference>
<organism evidence="1 2">
    <name type="scientific">Strongylus vulgaris</name>
    <name type="common">Blood worm</name>
    <dbReference type="NCBI Taxonomy" id="40348"/>
    <lineage>
        <taxon>Eukaryota</taxon>
        <taxon>Metazoa</taxon>
        <taxon>Ecdysozoa</taxon>
        <taxon>Nematoda</taxon>
        <taxon>Chromadorea</taxon>
        <taxon>Rhabditida</taxon>
        <taxon>Rhabditina</taxon>
        <taxon>Rhabditomorpha</taxon>
        <taxon>Strongyloidea</taxon>
        <taxon>Strongylidae</taxon>
        <taxon>Strongylus</taxon>
    </lineage>
</organism>
<accession>A0A3P7LTL4</accession>
<sequence length="98" mass="10686">MRSCKSVGPPLPQSLPPPLITPPVFPPLLNAWSNPAVTYTRITVEDLLGTAAAGSMRTQLNPLACPFQPILPRTLSFAQYVVDYVLHSIKLLYTPLSN</sequence>
<dbReference type="AlphaFoldDB" id="A0A3P7LTL4"/>
<name>A0A3P7LTL4_STRVU</name>
<proteinExistence type="predicted"/>
<keyword evidence="2" id="KW-1185">Reference proteome</keyword>
<evidence type="ECO:0000313" key="1">
    <source>
        <dbReference type="EMBL" id="VDM85665.1"/>
    </source>
</evidence>
<gene>
    <name evidence="1" type="ORF">SVUK_LOCUS20663</name>
</gene>
<dbReference type="EMBL" id="UYYB01143505">
    <property type="protein sequence ID" value="VDM85665.1"/>
    <property type="molecule type" value="Genomic_DNA"/>
</dbReference>
<dbReference type="Proteomes" id="UP000270094">
    <property type="component" value="Unassembled WGS sequence"/>
</dbReference>